<dbReference type="InterPro" id="IPR039556">
    <property type="entry name" value="ICL/PEPM"/>
</dbReference>
<dbReference type="Gene3D" id="3.20.20.60">
    <property type="entry name" value="Phosphoenolpyruvate-binding domains"/>
    <property type="match status" value="1"/>
</dbReference>
<sequence>MGGHEDRVAQFRQLHRDGCFVMPNPWDVGTARFLERLGFPALATTSAGAAWTLGVPEAHLTRDQALDHLRTIAAAVSVPVNADFEGGYAVDPAGVARNVTLAAATGVAGLSIEDSSGDPARPLFDVGLAVERVAAAREAIDASGTGLVLTARSEGFVCGVPDIDETIRRLRAYADAGLPDVDALLHD</sequence>
<name>A0A510UQC3_9CELL</name>
<dbReference type="RefSeq" id="WP_146805156.1">
    <property type="nucleotide sequence ID" value="NZ_BJUA01000002.1"/>
</dbReference>
<dbReference type="EMBL" id="BJUA01000002">
    <property type="protein sequence ID" value="GEK16873.1"/>
    <property type="molecule type" value="Genomic_DNA"/>
</dbReference>
<dbReference type="PANTHER" id="PTHR42905">
    <property type="entry name" value="PHOSPHOENOLPYRUVATE CARBOXYLASE"/>
    <property type="match status" value="1"/>
</dbReference>
<dbReference type="InterPro" id="IPR040442">
    <property type="entry name" value="Pyrv_kinase-like_dom_sf"/>
</dbReference>
<dbReference type="InterPro" id="IPR015813">
    <property type="entry name" value="Pyrv/PenolPyrv_kinase-like_dom"/>
</dbReference>
<comment type="caution">
    <text evidence="1">The sequence shown here is derived from an EMBL/GenBank/DDBJ whole genome shotgun (WGS) entry which is preliminary data.</text>
</comment>
<organism evidence="1 2">
    <name type="scientific">Cellulomonas persica</name>
    <dbReference type="NCBI Taxonomy" id="76861"/>
    <lineage>
        <taxon>Bacteria</taxon>
        <taxon>Bacillati</taxon>
        <taxon>Actinomycetota</taxon>
        <taxon>Actinomycetes</taxon>
        <taxon>Micrococcales</taxon>
        <taxon>Cellulomonadaceae</taxon>
        <taxon>Cellulomonas</taxon>
    </lineage>
</organism>
<dbReference type="Pfam" id="PF13714">
    <property type="entry name" value="PEP_mutase"/>
    <property type="match status" value="1"/>
</dbReference>
<accession>A0A510UQC3</accession>
<evidence type="ECO:0008006" key="3">
    <source>
        <dbReference type="Google" id="ProtNLM"/>
    </source>
</evidence>
<keyword evidence="2" id="KW-1185">Reference proteome</keyword>
<dbReference type="CDD" id="cd00377">
    <property type="entry name" value="ICL_PEPM"/>
    <property type="match status" value="1"/>
</dbReference>
<gene>
    <name evidence="1" type="ORF">CPE01_06060</name>
</gene>
<reference evidence="1 2" key="1">
    <citation type="submission" date="2019-07" db="EMBL/GenBank/DDBJ databases">
        <title>Whole genome shotgun sequence of Cellulomonas persica NBRC 101101.</title>
        <authorList>
            <person name="Hosoyama A."/>
            <person name="Uohara A."/>
            <person name="Ohji S."/>
            <person name="Ichikawa N."/>
        </authorList>
    </citation>
    <scope>NUCLEOTIDE SEQUENCE [LARGE SCALE GENOMIC DNA]</scope>
    <source>
        <strain evidence="1 2">NBRC 101101</strain>
    </source>
</reference>
<dbReference type="SUPFAM" id="SSF51621">
    <property type="entry name" value="Phosphoenolpyruvate/pyruvate domain"/>
    <property type="match status" value="1"/>
</dbReference>
<dbReference type="OrthoDB" id="9780430at2"/>
<evidence type="ECO:0000313" key="2">
    <source>
        <dbReference type="Proteomes" id="UP000321386"/>
    </source>
</evidence>
<dbReference type="AlphaFoldDB" id="A0A510UQC3"/>
<evidence type="ECO:0000313" key="1">
    <source>
        <dbReference type="EMBL" id="GEK16873.1"/>
    </source>
</evidence>
<dbReference type="GO" id="GO:0003824">
    <property type="term" value="F:catalytic activity"/>
    <property type="evidence" value="ECO:0007669"/>
    <property type="project" value="InterPro"/>
</dbReference>
<dbReference type="PANTHER" id="PTHR42905:SF16">
    <property type="entry name" value="CARBOXYPHOSPHONOENOLPYRUVATE PHOSPHONOMUTASE-LIKE PROTEIN (AFU_ORTHOLOGUE AFUA_5G07230)"/>
    <property type="match status" value="1"/>
</dbReference>
<dbReference type="Proteomes" id="UP000321386">
    <property type="component" value="Unassembled WGS sequence"/>
</dbReference>
<proteinExistence type="predicted"/>
<protein>
    <recommendedName>
        <fullName evidence="3">2-methylisocitrate lyase</fullName>
    </recommendedName>
</protein>